<organism evidence="1 2">
    <name type="scientific">Kluyvera intermedia</name>
    <name type="common">Enterobacter intermedius</name>
    <dbReference type="NCBI Taxonomy" id="61648"/>
    <lineage>
        <taxon>Bacteria</taxon>
        <taxon>Pseudomonadati</taxon>
        <taxon>Pseudomonadota</taxon>
        <taxon>Gammaproteobacteria</taxon>
        <taxon>Enterobacterales</taxon>
        <taxon>Enterobacteriaceae</taxon>
        <taxon>Kluyvera</taxon>
    </lineage>
</organism>
<dbReference type="Pfam" id="PF15892">
    <property type="entry name" value="BNR_4"/>
    <property type="match status" value="1"/>
</dbReference>
<proteinExistence type="predicted"/>
<dbReference type="RefSeq" id="WP_280556896.1">
    <property type="nucleotide sequence ID" value="NZ_CP123488.1"/>
</dbReference>
<protein>
    <submittedName>
        <fullName evidence="1">BNR repeat-containing protein</fullName>
    </submittedName>
</protein>
<dbReference type="AlphaFoldDB" id="A0AA95JWV6"/>
<gene>
    <name evidence="1" type="ORF">QBD33_00110</name>
</gene>
<sequence length="432" mass="49271">MTDIVVAPVAHACADFTVLYCLMNHDNHQFAAWYDAEHRITVGQRELPDGAWKTFQPEGFWIPERERCSHITDFDSHNYLTMAVDSSGYLHLSGNMHVDPLIYFRSRQPLDVTTLECEPAMTGEREARATYPVFFKDVQGRLLFRYRDGCSGNGDDLYNVFDAERQQWTRLLETPLLNGEGARNGYARQPLLGPDGYWHMVWMWRETPHCETNNNLSYARSRDLKRWEKSDGTPLVLPIARHQGEIVDDAGIGGGLINMVQEVGFDNQARPVLIYHRYDDRGLSQAYLARPDGRGGWQKSQLSQWDFRWDFNGGGSIPPDVTLSAPRAVGNGQMAVKWTSTWAGNGVWIIDDRTLSVIATKPLIPRPPAELWQPRQNVAPQAEVQLIPAQNSDYRPQNRYWLRWEALPIFRDVAHEAKTGATLLEVVEFVGE</sequence>
<evidence type="ECO:0000313" key="2">
    <source>
        <dbReference type="Proteomes" id="UP001177527"/>
    </source>
</evidence>
<evidence type="ECO:0000313" key="1">
    <source>
        <dbReference type="EMBL" id="WGL56253.1"/>
    </source>
</evidence>
<dbReference type="Proteomes" id="UP001177527">
    <property type="component" value="Chromosome"/>
</dbReference>
<name>A0AA95JWV6_KLUIN</name>
<dbReference type="EMBL" id="CP123488">
    <property type="protein sequence ID" value="WGL56253.1"/>
    <property type="molecule type" value="Genomic_DNA"/>
</dbReference>
<accession>A0AA95JWV6</accession>
<reference evidence="1" key="1">
    <citation type="submission" date="2023-04" db="EMBL/GenBank/DDBJ databases">
        <title>APH(3)-Id, a novel chromosomal aminoglycoside phosphotransferase, identified from an environmental isolate of Kluyvera intermedia DW18.</title>
        <authorList>
            <person name="Sha Y."/>
        </authorList>
    </citation>
    <scope>NUCLEOTIDE SEQUENCE</scope>
    <source>
        <strain evidence="1">DW18</strain>
    </source>
</reference>